<dbReference type="SUPFAM" id="SSF81665">
    <property type="entry name" value="Calcium ATPase, transmembrane domain M"/>
    <property type="match status" value="1"/>
</dbReference>
<accession>A0A6I9QLD6</accession>
<dbReference type="InterPro" id="IPR004014">
    <property type="entry name" value="ATPase_P-typ_cation-transptr_N"/>
</dbReference>
<feature type="domain" description="Cation-transporting P-type ATPase N-terminal" evidence="2">
    <location>
        <begin position="17"/>
        <end position="89"/>
    </location>
</feature>
<protein>
    <submittedName>
        <fullName evidence="4">ATPase 11, plasma membrane-type-like</fullName>
    </submittedName>
</protein>
<feature type="transmembrane region" description="Helical" evidence="1">
    <location>
        <begin position="73"/>
        <end position="91"/>
    </location>
</feature>
<keyword evidence="1" id="KW-1133">Transmembrane helix</keyword>
<evidence type="ECO:0000259" key="2">
    <source>
        <dbReference type="SMART" id="SM00831"/>
    </source>
</evidence>
<dbReference type="InterPro" id="IPR023298">
    <property type="entry name" value="ATPase_P-typ_TM_dom_sf"/>
</dbReference>
<dbReference type="RefSeq" id="XP_010911384.2">
    <property type="nucleotide sequence ID" value="XM_010913082.3"/>
</dbReference>
<name>A0A6I9QLD6_ELAGV</name>
<proteinExistence type="predicted"/>
<keyword evidence="1" id="KW-0472">Membrane</keyword>
<evidence type="ECO:0000256" key="1">
    <source>
        <dbReference type="SAM" id="Phobius"/>
    </source>
</evidence>
<dbReference type="AlphaFoldDB" id="A0A6I9QLD6"/>
<evidence type="ECO:0000313" key="4">
    <source>
        <dbReference type="RefSeq" id="XP_010911384.2"/>
    </source>
</evidence>
<dbReference type="InParanoid" id="A0A6I9QLD6"/>
<dbReference type="OrthoDB" id="116380at2759"/>
<keyword evidence="3" id="KW-1185">Reference proteome</keyword>
<dbReference type="SMART" id="SM00831">
    <property type="entry name" value="Cation_ATPase_N"/>
    <property type="match status" value="1"/>
</dbReference>
<reference evidence="4" key="1">
    <citation type="submission" date="2025-08" db="UniProtKB">
        <authorList>
            <consortium name="RefSeq"/>
        </authorList>
    </citation>
    <scope>IDENTIFICATION</scope>
</reference>
<dbReference type="Pfam" id="PF00690">
    <property type="entry name" value="Cation_ATPase_N"/>
    <property type="match status" value="1"/>
</dbReference>
<keyword evidence="1" id="KW-0812">Transmembrane</keyword>
<dbReference type="Gene3D" id="1.20.1110.10">
    <property type="entry name" value="Calcium-transporting ATPase, transmembrane domain"/>
    <property type="match status" value="1"/>
</dbReference>
<evidence type="ECO:0000313" key="3">
    <source>
        <dbReference type="Proteomes" id="UP000504607"/>
    </source>
</evidence>
<sequence length="101" mass="11339">MDDKSTVLEAISKEIVDLENIPIEEVFESLNCTREGLTSEAVQERLAVFGFNKLEEKKESKILKFLGFMWNPLSWVMEAAAVMAIALAHGGKDIRGQVRNL</sequence>
<organism evidence="3 4">
    <name type="scientific">Elaeis guineensis var. tenera</name>
    <name type="common">Oil palm</name>
    <dbReference type="NCBI Taxonomy" id="51953"/>
    <lineage>
        <taxon>Eukaryota</taxon>
        <taxon>Viridiplantae</taxon>
        <taxon>Streptophyta</taxon>
        <taxon>Embryophyta</taxon>
        <taxon>Tracheophyta</taxon>
        <taxon>Spermatophyta</taxon>
        <taxon>Magnoliopsida</taxon>
        <taxon>Liliopsida</taxon>
        <taxon>Arecaceae</taxon>
        <taxon>Arecoideae</taxon>
        <taxon>Cocoseae</taxon>
        <taxon>Elaeidinae</taxon>
        <taxon>Elaeis</taxon>
    </lineage>
</organism>
<gene>
    <name evidence="4" type="primary">LOC105037412</name>
</gene>
<dbReference type="PANTHER" id="PTHR42861">
    <property type="entry name" value="CALCIUM-TRANSPORTING ATPASE"/>
    <property type="match status" value="1"/>
</dbReference>
<dbReference type="Proteomes" id="UP000504607">
    <property type="component" value="Unplaced"/>
</dbReference>